<dbReference type="InterPro" id="IPR013695">
    <property type="entry name" value="WAK"/>
</dbReference>
<keyword evidence="5" id="KW-1015">Disulfide bond</keyword>
<evidence type="ECO:0000256" key="2">
    <source>
        <dbReference type="ARBA" id="ARBA00022527"/>
    </source>
</evidence>
<dbReference type="Pfam" id="PF13947">
    <property type="entry name" value="GUB_WAK_bind"/>
    <property type="match status" value="1"/>
</dbReference>
<keyword evidence="2" id="KW-0723">Serine/threonine-protein kinase</keyword>
<protein>
    <recommendedName>
        <fullName evidence="11">Wall-associated receptor kinase galacturonan-binding domain-containing protein</fullName>
    </recommendedName>
</protein>
<dbReference type="GO" id="GO:0004674">
    <property type="term" value="F:protein serine/threonine kinase activity"/>
    <property type="evidence" value="ECO:0007669"/>
    <property type="project" value="UniProtKB-KW"/>
</dbReference>
<keyword evidence="3" id="KW-0808">Transferase</keyword>
<evidence type="ECO:0000256" key="4">
    <source>
        <dbReference type="ARBA" id="ARBA00022729"/>
    </source>
</evidence>
<reference evidence="10" key="1">
    <citation type="submission" date="2018-02" db="EMBL/GenBank/DDBJ databases">
        <authorList>
            <person name="Cohen D.B."/>
            <person name="Kent A.D."/>
        </authorList>
    </citation>
    <scope>NUCLEOTIDE SEQUENCE</scope>
</reference>
<sequence length="284" mass="31911">MRITFLLLLTYELAEAAAPIAKPNCTSSCGKVQIPFPFGIEPDCYLDQWFKIVCNGTDSSAKAFLPSIDMMEVLNISIRDPGYSSYNPGVIRVNMPIISSSNCNGSRSDGVNMRGSPFFFSSYWNRFISVGCDNLAVMTGIDPMVVVGCKSDCNTSMIDNEEVKCSGFNCCQTTVPTGIQVFDVDFRRINEGKASEECKYAFLADRQWLNNTDPSYDVQNLEYVPVFLEWTAFSNFSKVESSKELRRRNAYRDYTSDGAQYSFYRCFYGYEGNPYLPTGCQGKL</sequence>
<dbReference type="Pfam" id="PF08488">
    <property type="entry name" value="WAK"/>
    <property type="match status" value="1"/>
</dbReference>
<evidence type="ECO:0000259" key="9">
    <source>
        <dbReference type="Pfam" id="PF13947"/>
    </source>
</evidence>
<organism evidence="10">
    <name type="scientific">Fagus sylvatica</name>
    <name type="common">Beechnut</name>
    <dbReference type="NCBI Taxonomy" id="28930"/>
    <lineage>
        <taxon>Eukaryota</taxon>
        <taxon>Viridiplantae</taxon>
        <taxon>Streptophyta</taxon>
        <taxon>Embryophyta</taxon>
        <taxon>Tracheophyta</taxon>
        <taxon>Spermatophyta</taxon>
        <taxon>Magnoliopsida</taxon>
        <taxon>eudicotyledons</taxon>
        <taxon>Gunneridae</taxon>
        <taxon>Pentapetalae</taxon>
        <taxon>rosids</taxon>
        <taxon>fabids</taxon>
        <taxon>Fagales</taxon>
        <taxon>Fagaceae</taxon>
        <taxon>Fagus</taxon>
    </lineage>
</organism>
<feature type="signal peptide" evidence="7">
    <location>
        <begin position="1"/>
        <end position="16"/>
    </location>
</feature>
<feature type="chain" id="PRO_5014964552" description="Wall-associated receptor kinase galacturonan-binding domain-containing protein" evidence="7">
    <location>
        <begin position="17"/>
        <end position="284"/>
    </location>
</feature>
<dbReference type="PANTHER" id="PTHR33491">
    <property type="entry name" value="OSJNBA0016N04.9 PROTEIN"/>
    <property type="match status" value="1"/>
</dbReference>
<gene>
    <name evidence="10" type="ORF">FSB_LOCUS10768</name>
</gene>
<evidence type="ECO:0000256" key="6">
    <source>
        <dbReference type="ARBA" id="ARBA00023180"/>
    </source>
</evidence>
<evidence type="ECO:0000256" key="5">
    <source>
        <dbReference type="ARBA" id="ARBA00023157"/>
    </source>
</evidence>
<keyword evidence="2" id="KW-0418">Kinase</keyword>
<evidence type="ECO:0000256" key="1">
    <source>
        <dbReference type="ARBA" id="ARBA00004479"/>
    </source>
</evidence>
<feature type="domain" description="Wall-associated receptor kinase" evidence="8">
    <location>
        <begin position="163"/>
        <end position="231"/>
    </location>
</feature>
<evidence type="ECO:0000256" key="3">
    <source>
        <dbReference type="ARBA" id="ARBA00022679"/>
    </source>
</evidence>
<keyword evidence="4 7" id="KW-0732">Signal</keyword>
<evidence type="ECO:0000256" key="7">
    <source>
        <dbReference type="SAM" id="SignalP"/>
    </source>
</evidence>
<dbReference type="GO" id="GO:0030247">
    <property type="term" value="F:polysaccharide binding"/>
    <property type="evidence" value="ECO:0007669"/>
    <property type="project" value="InterPro"/>
</dbReference>
<accession>A0A2N9EVR2</accession>
<dbReference type="EMBL" id="OIVN01000606">
    <property type="protein sequence ID" value="SPC82886.1"/>
    <property type="molecule type" value="Genomic_DNA"/>
</dbReference>
<evidence type="ECO:0000259" key="8">
    <source>
        <dbReference type="Pfam" id="PF08488"/>
    </source>
</evidence>
<feature type="domain" description="Wall-associated receptor kinase galacturonan-binding" evidence="9">
    <location>
        <begin position="25"/>
        <end position="79"/>
    </location>
</feature>
<evidence type="ECO:0000313" key="10">
    <source>
        <dbReference type="EMBL" id="SPC82886.1"/>
    </source>
</evidence>
<dbReference type="InterPro" id="IPR025287">
    <property type="entry name" value="WAK_GUB"/>
</dbReference>
<dbReference type="AlphaFoldDB" id="A0A2N9EVR2"/>
<evidence type="ECO:0008006" key="11">
    <source>
        <dbReference type="Google" id="ProtNLM"/>
    </source>
</evidence>
<dbReference type="GO" id="GO:0016020">
    <property type="term" value="C:membrane"/>
    <property type="evidence" value="ECO:0007669"/>
    <property type="project" value="UniProtKB-SubCell"/>
</dbReference>
<keyword evidence="6" id="KW-0325">Glycoprotein</keyword>
<comment type="subcellular location">
    <subcellularLocation>
        <location evidence="1">Membrane</location>
        <topology evidence="1">Single-pass type I membrane protein</topology>
    </subcellularLocation>
</comment>
<proteinExistence type="predicted"/>
<name>A0A2N9EVR2_FAGSY</name>